<feature type="transmembrane region" description="Helical" evidence="3">
    <location>
        <begin position="404"/>
        <end position="429"/>
    </location>
</feature>
<dbReference type="InterPro" id="IPR050768">
    <property type="entry name" value="UPF0353/GerABKA_families"/>
</dbReference>
<dbReference type="Proteomes" id="UP000886786">
    <property type="component" value="Unassembled WGS sequence"/>
</dbReference>
<reference evidence="4" key="2">
    <citation type="journal article" date="2021" name="PeerJ">
        <title>Extensive microbial diversity within the chicken gut microbiome revealed by metagenomics and culture.</title>
        <authorList>
            <person name="Gilroy R."/>
            <person name="Ravi A."/>
            <person name="Getino M."/>
            <person name="Pursley I."/>
            <person name="Horton D.L."/>
            <person name="Alikhan N.F."/>
            <person name="Baker D."/>
            <person name="Gharbi K."/>
            <person name="Hall N."/>
            <person name="Watson M."/>
            <person name="Adriaenssens E.M."/>
            <person name="Foster-Nyarko E."/>
            <person name="Jarju S."/>
            <person name="Secka A."/>
            <person name="Antonio M."/>
            <person name="Oren A."/>
            <person name="Chaudhuri R.R."/>
            <person name="La Ragione R."/>
            <person name="Hildebrand F."/>
            <person name="Pallen M.J."/>
        </authorList>
    </citation>
    <scope>NUCLEOTIDE SEQUENCE</scope>
    <source>
        <strain evidence="4">CHK147-3167</strain>
    </source>
</reference>
<dbReference type="GO" id="GO:0016020">
    <property type="term" value="C:membrane"/>
    <property type="evidence" value="ECO:0007669"/>
    <property type="project" value="InterPro"/>
</dbReference>
<keyword evidence="3" id="KW-0812">Transmembrane</keyword>
<name>A0A9D1CYH4_9FIRM</name>
<keyword evidence="2 3" id="KW-0472">Membrane</keyword>
<evidence type="ECO:0000256" key="2">
    <source>
        <dbReference type="ARBA" id="ARBA00023136"/>
    </source>
</evidence>
<dbReference type="PIRSF" id="PIRSF005690">
    <property type="entry name" value="GerBA"/>
    <property type="match status" value="1"/>
</dbReference>
<protein>
    <submittedName>
        <fullName evidence="4">Spore germination protein</fullName>
    </submittedName>
</protein>
<dbReference type="PANTHER" id="PTHR22550:SF5">
    <property type="entry name" value="LEUCINE ZIPPER PROTEIN 4"/>
    <property type="match status" value="1"/>
</dbReference>
<evidence type="ECO:0000313" key="5">
    <source>
        <dbReference type="Proteomes" id="UP000886786"/>
    </source>
</evidence>
<dbReference type="EMBL" id="DVFV01000063">
    <property type="protein sequence ID" value="HIQ90619.1"/>
    <property type="molecule type" value="Genomic_DNA"/>
</dbReference>
<feature type="transmembrane region" description="Helical" evidence="3">
    <location>
        <begin position="373"/>
        <end position="392"/>
    </location>
</feature>
<dbReference type="PANTHER" id="PTHR22550">
    <property type="entry name" value="SPORE GERMINATION PROTEIN"/>
    <property type="match status" value="1"/>
</dbReference>
<dbReference type="Pfam" id="PF03323">
    <property type="entry name" value="GerA"/>
    <property type="match status" value="1"/>
</dbReference>
<gene>
    <name evidence="4" type="ORF">IAB27_03205</name>
</gene>
<organism evidence="4 5">
    <name type="scientific">Candidatus Coprosoma intestinipullorum</name>
    <dbReference type="NCBI Taxonomy" id="2840752"/>
    <lineage>
        <taxon>Bacteria</taxon>
        <taxon>Bacillati</taxon>
        <taxon>Bacillota</taxon>
        <taxon>Bacillota incertae sedis</taxon>
        <taxon>Candidatus Coprosoma</taxon>
    </lineage>
</organism>
<evidence type="ECO:0000313" key="4">
    <source>
        <dbReference type="EMBL" id="HIQ90619.1"/>
    </source>
</evidence>
<comment type="similarity">
    <text evidence="1">Belongs to the GerABKA family.</text>
</comment>
<feature type="transmembrane region" description="Helical" evidence="3">
    <location>
        <begin position="281"/>
        <end position="303"/>
    </location>
</feature>
<comment type="caution">
    <text evidence="4">The sequence shown here is derived from an EMBL/GenBank/DDBJ whole genome shotgun (WGS) entry which is preliminary data.</text>
</comment>
<dbReference type="AlphaFoldDB" id="A0A9D1CYH4"/>
<dbReference type="GO" id="GO:0009847">
    <property type="term" value="P:spore germination"/>
    <property type="evidence" value="ECO:0007669"/>
    <property type="project" value="InterPro"/>
</dbReference>
<evidence type="ECO:0000256" key="3">
    <source>
        <dbReference type="SAM" id="Phobius"/>
    </source>
</evidence>
<sequence length="484" mass="54619">MEKIDKNVRKVTRKIKKLYGESPDLNTRIIDIQGQKIGCLFFESSSQTSTISDFIIKAVDYTKDNIFDDLFESLKNNMFNSQVIIIDDFSQFPYFLSSGFTIIVVDKCDKAIVMETRAQLDRGVTESTTEPILRGSKDSFTESHSKNLGLLRKRIKDPNLWFSELKIGRRTQTRISIAYMNDIADKKNVDEITKKLKKINIDGILDSGNLIDYLTQNKSSFPQFQSTERPDIVCQALLDGKIVIIVENCPFTIILPTVFIDYFHTSEDQYQKSVNISFTRVLKIFAFLITLFTPAIYIAITTFDQNTVPDKLLISLAVQREGVPFPTAFEIILLMTIFEILRESDIRSPSGMSAAMSIVGALVLGQAAVDAGIVSPITVIVVAITSICSMIFTDIDFINGIRAWRFIFIIAASFLGLIGVLSASLILLIKLASLENYKTSYLSPFAPFNLKAQKDAIVRFSISHIFKRPKYISEKNQTRQRRSS</sequence>
<reference evidence="4" key="1">
    <citation type="submission" date="2020-10" db="EMBL/GenBank/DDBJ databases">
        <authorList>
            <person name="Gilroy R."/>
        </authorList>
    </citation>
    <scope>NUCLEOTIDE SEQUENCE</scope>
    <source>
        <strain evidence="4">CHK147-3167</strain>
    </source>
</reference>
<evidence type="ECO:0000256" key="1">
    <source>
        <dbReference type="ARBA" id="ARBA00005278"/>
    </source>
</evidence>
<proteinExistence type="inferred from homology"/>
<dbReference type="InterPro" id="IPR004995">
    <property type="entry name" value="Spore_Ger"/>
</dbReference>
<accession>A0A9D1CYH4</accession>
<keyword evidence="3" id="KW-1133">Transmembrane helix</keyword>